<dbReference type="AlphaFoldDB" id="A0A0U5BKY0"/>
<reference evidence="6 7" key="1">
    <citation type="submission" date="2015-12" db="EMBL/GenBank/DDBJ databases">
        <title>Genome sequence of Aneurinibacillus soli.</title>
        <authorList>
            <person name="Lee J.S."/>
            <person name="Lee K.C."/>
            <person name="Kim K.K."/>
            <person name="Lee B.W."/>
        </authorList>
    </citation>
    <scope>NUCLEOTIDE SEQUENCE [LARGE SCALE GENOMIC DNA]</scope>
    <source>
        <strain evidence="6 7">CB4</strain>
    </source>
</reference>
<dbReference type="PANTHER" id="PTHR32089">
    <property type="entry name" value="METHYL-ACCEPTING CHEMOTAXIS PROTEIN MCPB"/>
    <property type="match status" value="1"/>
</dbReference>
<dbReference type="PROSITE" id="PS50111">
    <property type="entry name" value="CHEMOTAXIS_TRANSDUC_2"/>
    <property type="match status" value="1"/>
</dbReference>
<dbReference type="InterPro" id="IPR003660">
    <property type="entry name" value="HAMP_dom"/>
</dbReference>
<dbReference type="InterPro" id="IPR004089">
    <property type="entry name" value="MCPsignal_dom"/>
</dbReference>
<dbReference type="PANTHER" id="PTHR32089:SF112">
    <property type="entry name" value="LYSOZYME-LIKE PROTEIN-RELATED"/>
    <property type="match status" value="1"/>
</dbReference>
<dbReference type="Pfam" id="PF00672">
    <property type="entry name" value="HAMP"/>
    <property type="match status" value="1"/>
</dbReference>
<keyword evidence="7" id="KW-1185">Reference proteome</keyword>
<keyword evidence="2" id="KW-1003">Cell membrane</keyword>
<dbReference type="Proteomes" id="UP000217696">
    <property type="component" value="Chromosome"/>
</dbReference>
<comment type="subcellular location">
    <subcellularLocation>
        <location evidence="1">Cell membrane</location>
    </subcellularLocation>
</comment>
<name>A0A0U5BKY0_9BACL</name>
<keyword evidence="3" id="KW-0472">Membrane</keyword>
<keyword evidence="4" id="KW-0807">Transducer</keyword>
<dbReference type="SMART" id="SM00304">
    <property type="entry name" value="HAMP"/>
    <property type="match status" value="2"/>
</dbReference>
<evidence type="ECO:0000256" key="2">
    <source>
        <dbReference type="ARBA" id="ARBA00022475"/>
    </source>
</evidence>
<organism evidence="6 7">
    <name type="scientific">Aneurinibacillus soli</name>
    <dbReference type="NCBI Taxonomy" id="1500254"/>
    <lineage>
        <taxon>Bacteria</taxon>
        <taxon>Bacillati</taxon>
        <taxon>Bacillota</taxon>
        <taxon>Bacilli</taxon>
        <taxon>Bacillales</taxon>
        <taxon>Paenibacillaceae</taxon>
        <taxon>Aneurinibacillus group</taxon>
        <taxon>Aneurinibacillus</taxon>
    </lineage>
</organism>
<dbReference type="RefSeq" id="WP_096466547.1">
    <property type="nucleotide sequence ID" value="NZ_AP017312.1"/>
</dbReference>
<dbReference type="GO" id="GO:0007165">
    <property type="term" value="P:signal transduction"/>
    <property type="evidence" value="ECO:0007669"/>
    <property type="project" value="UniProtKB-KW"/>
</dbReference>
<dbReference type="Gene3D" id="1.10.287.950">
    <property type="entry name" value="Methyl-accepting chemotaxis protein"/>
    <property type="match status" value="1"/>
</dbReference>
<dbReference type="Gene3D" id="6.10.340.10">
    <property type="match status" value="1"/>
</dbReference>
<evidence type="ECO:0000256" key="4">
    <source>
        <dbReference type="ARBA" id="ARBA00023224"/>
    </source>
</evidence>
<dbReference type="OrthoDB" id="369835at2"/>
<comment type="similarity">
    <text evidence="5">Belongs to the methyl-accepting chemotaxis (MCP) protein family.</text>
</comment>
<dbReference type="CDD" id="cd11386">
    <property type="entry name" value="MCP_signal"/>
    <property type="match status" value="1"/>
</dbReference>
<evidence type="ECO:0000256" key="5">
    <source>
        <dbReference type="ARBA" id="ARBA00029447"/>
    </source>
</evidence>
<dbReference type="EMBL" id="AP017312">
    <property type="protein sequence ID" value="BAU28846.1"/>
    <property type="molecule type" value="Genomic_DNA"/>
</dbReference>
<evidence type="ECO:0000256" key="3">
    <source>
        <dbReference type="ARBA" id="ARBA00023136"/>
    </source>
</evidence>
<accession>A0A0U5BKY0</accession>
<dbReference type="PROSITE" id="PS50885">
    <property type="entry name" value="HAMP"/>
    <property type="match status" value="1"/>
</dbReference>
<evidence type="ECO:0000256" key="1">
    <source>
        <dbReference type="ARBA" id="ARBA00004236"/>
    </source>
</evidence>
<protein>
    <submittedName>
        <fullName evidence="6">Methyl-accepting chemotaxis protein McpB</fullName>
    </submittedName>
</protein>
<dbReference type="CDD" id="cd06225">
    <property type="entry name" value="HAMP"/>
    <property type="match status" value="1"/>
</dbReference>
<gene>
    <name evidence="6" type="primary">mcpB_14</name>
    <name evidence="6" type="ORF">CB4_03023</name>
</gene>
<dbReference type="SMART" id="SM00283">
    <property type="entry name" value="MA"/>
    <property type="match status" value="1"/>
</dbReference>
<sequence>MNSLQTKLLLFFGSLILFAGLVLSYILYASSTELVLSSVGTQAKITADKARALVDVDTLATLTTEALKKTDDEENAKRVTTLPGYAAMREKLYTYKEMNGLKYLYTMVEVKPGTYAYIVDGAAPDNKDVSLPGFTEKNVYPQLASVFATKTAQIGELNYDAEYGATITAYVPVTDKAGHMIGIIGADFDATAIYTLMSSQKKNMILTTFLILLLALIITYIFTRLIVRPLRRLSHTVQKIRTGDLTAHFAHTGKDEIGQLAHAFEEMVYDLNAMIGGIRSSSRQLTDSSGELNQSKEVAVSASERMVEQVEQLKCGADNQLSIIQDVNRTVQAVSQEIENIAARAGSVYQRSEAAAALARQGHTDIANAVEQVRAIQTLQTSLEADIAHLGQRSQEIDEIIVAISEIAEQTNLLALNAAIEAARAGEAGKGFAVVADEVRKLAEQSGKAASRIAYLIQEIQSHTSHVIEQMSASTGQIDSGATVIERSGNAFTAILDAIHTVTKQIEEVTGFTRELAANSRTITGSISEVEAIASRTSAATVDFGMLTSEQQAVIEEFTASIDELTRMSHQLHALIGKFKVE</sequence>
<dbReference type="Pfam" id="PF00015">
    <property type="entry name" value="MCPsignal"/>
    <property type="match status" value="1"/>
</dbReference>
<dbReference type="GO" id="GO:0005886">
    <property type="term" value="C:plasma membrane"/>
    <property type="evidence" value="ECO:0007669"/>
    <property type="project" value="UniProtKB-SubCell"/>
</dbReference>
<evidence type="ECO:0000313" key="6">
    <source>
        <dbReference type="EMBL" id="BAU28846.1"/>
    </source>
</evidence>
<dbReference type="SUPFAM" id="SSF58104">
    <property type="entry name" value="Methyl-accepting chemotaxis protein (MCP) signaling domain"/>
    <property type="match status" value="1"/>
</dbReference>
<proteinExistence type="inferred from homology"/>
<evidence type="ECO:0000313" key="7">
    <source>
        <dbReference type="Proteomes" id="UP000217696"/>
    </source>
</evidence>
<dbReference type="KEGG" id="asoc:CB4_03023"/>